<dbReference type="PIRSF" id="PIRSF033490">
    <property type="entry name" value="MazF"/>
    <property type="match status" value="1"/>
</dbReference>
<evidence type="ECO:0000256" key="1">
    <source>
        <dbReference type="ARBA" id="ARBA00007521"/>
    </source>
</evidence>
<reference evidence="4 5" key="1">
    <citation type="submission" date="2021-02" db="EMBL/GenBank/DDBJ databases">
        <title>Paenibacillus tianjinensis sp. nov.</title>
        <authorList>
            <person name="Liu H."/>
        </authorList>
    </citation>
    <scope>NUCLEOTIDE SEQUENCE [LARGE SCALE GENOMIC DNA]</scope>
    <source>
        <strain evidence="4 5">TB2019</strain>
    </source>
</reference>
<dbReference type="Pfam" id="PF02452">
    <property type="entry name" value="PemK_toxin"/>
    <property type="match status" value="1"/>
</dbReference>
<sequence>MSMVMEKTDINKNINITTTQYEVWLADLQADGSVQGGRRPVVILSNNLQNKFSPTVMVAPTTGSKTKRPLPTHVDLIAEEIGFVKDSVLLCEQTTSINKRRLIKKLIDLPTSYQSKIAEAIRVAFAEISVY</sequence>
<accession>A0ABX7L6C4</accession>
<keyword evidence="5" id="KW-1185">Reference proteome</keyword>
<dbReference type="EC" id="3.1.-.-" evidence="3"/>
<keyword evidence="2" id="KW-1277">Toxin-antitoxin system</keyword>
<dbReference type="PANTHER" id="PTHR33988">
    <property type="entry name" value="ENDORIBONUCLEASE MAZF-RELATED"/>
    <property type="match status" value="1"/>
</dbReference>
<comment type="function">
    <text evidence="3">Toxic component of a type II toxin-antitoxin (TA) system.</text>
</comment>
<dbReference type="Proteomes" id="UP000663452">
    <property type="component" value="Chromosome"/>
</dbReference>
<dbReference type="RefSeq" id="WP_206101110.1">
    <property type="nucleotide sequence ID" value="NZ_CP070969.1"/>
</dbReference>
<keyword evidence="3" id="KW-0378">Hydrolase</keyword>
<comment type="similarity">
    <text evidence="1 3">Belongs to the PemK/MazF family.</text>
</comment>
<dbReference type="InterPro" id="IPR003477">
    <property type="entry name" value="PemK-like"/>
</dbReference>
<dbReference type="SUPFAM" id="SSF50118">
    <property type="entry name" value="Cell growth inhibitor/plasmid maintenance toxic component"/>
    <property type="match status" value="1"/>
</dbReference>
<dbReference type="Gene3D" id="2.30.30.110">
    <property type="match status" value="1"/>
</dbReference>
<keyword evidence="3" id="KW-0255">Endonuclease</keyword>
<organism evidence="4 5">
    <name type="scientific">Paenibacillus tianjinensis</name>
    <dbReference type="NCBI Taxonomy" id="2810347"/>
    <lineage>
        <taxon>Bacteria</taxon>
        <taxon>Bacillati</taxon>
        <taxon>Bacillota</taxon>
        <taxon>Bacilli</taxon>
        <taxon>Bacillales</taxon>
        <taxon>Paenibacillaceae</taxon>
        <taxon>Paenibacillus</taxon>
    </lineage>
</organism>
<gene>
    <name evidence="4" type="ORF">JRJ22_19630</name>
</gene>
<dbReference type="InterPro" id="IPR011067">
    <property type="entry name" value="Plasmid_toxin/cell-grow_inhib"/>
</dbReference>
<proteinExistence type="inferred from homology"/>
<evidence type="ECO:0000313" key="4">
    <source>
        <dbReference type="EMBL" id="QSF43477.1"/>
    </source>
</evidence>
<dbReference type="EMBL" id="CP070969">
    <property type="protein sequence ID" value="QSF43477.1"/>
    <property type="molecule type" value="Genomic_DNA"/>
</dbReference>
<protein>
    <recommendedName>
        <fullName evidence="3">mRNA interferase</fullName>
        <ecNumber evidence="3">3.1.-.-</ecNumber>
    </recommendedName>
</protein>
<name>A0ABX7L6C4_9BACL</name>
<dbReference type="PANTHER" id="PTHR33988:SF2">
    <property type="entry name" value="ENDORIBONUCLEASE MAZF"/>
    <property type="match status" value="1"/>
</dbReference>
<keyword evidence="3" id="KW-0540">Nuclease</keyword>
<evidence type="ECO:0000313" key="5">
    <source>
        <dbReference type="Proteomes" id="UP000663452"/>
    </source>
</evidence>
<evidence type="ECO:0000256" key="2">
    <source>
        <dbReference type="ARBA" id="ARBA00022649"/>
    </source>
</evidence>
<evidence type="ECO:0000256" key="3">
    <source>
        <dbReference type="PIRNR" id="PIRNR033490"/>
    </source>
</evidence>